<accession>A2YKP7</accession>
<feature type="domain" description="Homeobox" evidence="4">
    <location>
        <begin position="51"/>
        <end position="104"/>
    </location>
</feature>
<dbReference type="Gramene" id="BGIOSGA024401-TA">
    <property type="protein sequence ID" value="BGIOSGA024401-PA"/>
    <property type="gene ID" value="BGIOSGA024401"/>
</dbReference>
<name>A2YKP7_ORYSI</name>
<gene>
    <name evidence="5" type="ORF">OsI_25793</name>
</gene>
<dbReference type="Gene3D" id="1.10.10.60">
    <property type="entry name" value="Homeodomain-like"/>
    <property type="match status" value="1"/>
</dbReference>
<keyword evidence="2" id="KW-0238">DNA-binding</keyword>
<dbReference type="CDD" id="cd00086">
    <property type="entry name" value="homeodomain"/>
    <property type="match status" value="1"/>
</dbReference>
<protein>
    <recommendedName>
        <fullName evidence="4">Homeobox domain-containing protein</fullName>
    </recommendedName>
</protein>
<evidence type="ECO:0000259" key="4">
    <source>
        <dbReference type="SMART" id="SM00389"/>
    </source>
</evidence>
<comment type="subcellular location">
    <subcellularLocation>
        <location evidence="1 2">Nucleus</location>
    </subcellularLocation>
</comment>
<dbReference type="InterPro" id="IPR001356">
    <property type="entry name" value="HD"/>
</dbReference>
<dbReference type="PANTHER" id="PTHR45654:SF111">
    <property type="entry name" value="HOMEOBOX-LEUCINE ZIPPER PROTEIN ROC6"/>
    <property type="match status" value="1"/>
</dbReference>
<evidence type="ECO:0000256" key="1">
    <source>
        <dbReference type="ARBA" id="ARBA00004123"/>
    </source>
</evidence>
<dbReference type="STRING" id="39946.A2YKP7"/>
<dbReference type="EMBL" id="CM000132">
    <property type="protein sequence ID" value="EAZ03658.1"/>
    <property type="molecule type" value="Genomic_DNA"/>
</dbReference>
<proteinExistence type="predicted"/>
<dbReference type="InterPro" id="IPR042160">
    <property type="entry name" value="HD-Zip_IV"/>
</dbReference>
<evidence type="ECO:0000256" key="2">
    <source>
        <dbReference type="RuleBase" id="RU000682"/>
    </source>
</evidence>
<dbReference type="InterPro" id="IPR009057">
    <property type="entry name" value="Homeodomain-like_sf"/>
</dbReference>
<evidence type="ECO:0000313" key="5">
    <source>
        <dbReference type="EMBL" id="EAZ03658.1"/>
    </source>
</evidence>
<dbReference type="HOGENOM" id="CLU_087435_0_0_1"/>
<feature type="region of interest" description="Disordered" evidence="3">
    <location>
        <begin position="28"/>
        <end position="56"/>
    </location>
</feature>
<keyword evidence="2" id="KW-0371">Homeobox</keyword>
<dbReference type="AlphaFoldDB" id="A2YKP7"/>
<reference evidence="5 6" key="1">
    <citation type="journal article" date="2005" name="PLoS Biol.">
        <title>The genomes of Oryza sativa: a history of duplications.</title>
        <authorList>
            <person name="Yu J."/>
            <person name="Wang J."/>
            <person name="Lin W."/>
            <person name="Li S."/>
            <person name="Li H."/>
            <person name="Zhou J."/>
            <person name="Ni P."/>
            <person name="Dong W."/>
            <person name="Hu S."/>
            <person name="Zeng C."/>
            <person name="Zhang J."/>
            <person name="Zhang Y."/>
            <person name="Li R."/>
            <person name="Xu Z."/>
            <person name="Li S."/>
            <person name="Li X."/>
            <person name="Zheng H."/>
            <person name="Cong L."/>
            <person name="Lin L."/>
            <person name="Yin J."/>
            <person name="Geng J."/>
            <person name="Li G."/>
            <person name="Shi J."/>
            <person name="Liu J."/>
            <person name="Lv H."/>
            <person name="Li J."/>
            <person name="Wang J."/>
            <person name="Deng Y."/>
            <person name="Ran L."/>
            <person name="Shi X."/>
            <person name="Wang X."/>
            <person name="Wu Q."/>
            <person name="Li C."/>
            <person name="Ren X."/>
            <person name="Wang J."/>
            <person name="Wang X."/>
            <person name="Li D."/>
            <person name="Liu D."/>
            <person name="Zhang X."/>
            <person name="Ji Z."/>
            <person name="Zhao W."/>
            <person name="Sun Y."/>
            <person name="Zhang Z."/>
            <person name="Bao J."/>
            <person name="Han Y."/>
            <person name="Dong L."/>
            <person name="Ji J."/>
            <person name="Chen P."/>
            <person name="Wu S."/>
            <person name="Liu J."/>
            <person name="Xiao Y."/>
            <person name="Bu D."/>
            <person name="Tan J."/>
            <person name="Yang L."/>
            <person name="Ye C."/>
            <person name="Zhang J."/>
            <person name="Xu J."/>
            <person name="Zhou Y."/>
            <person name="Yu Y."/>
            <person name="Zhang B."/>
            <person name="Zhuang S."/>
            <person name="Wei H."/>
            <person name="Liu B."/>
            <person name="Lei M."/>
            <person name="Yu H."/>
            <person name="Li Y."/>
            <person name="Xu H."/>
            <person name="Wei S."/>
            <person name="He X."/>
            <person name="Fang L."/>
            <person name="Zhang Z."/>
            <person name="Zhang Y."/>
            <person name="Huang X."/>
            <person name="Su Z."/>
            <person name="Tong W."/>
            <person name="Li J."/>
            <person name="Tong Z."/>
            <person name="Li S."/>
            <person name="Ye J."/>
            <person name="Wang L."/>
            <person name="Fang L."/>
            <person name="Lei T."/>
            <person name="Chen C."/>
            <person name="Chen H."/>
            <person name="Xu Z."/>
            <person name="Li H."/>
            <person name="Huang H."/>
            <person name="Zhang F."/>
            <person name="Xu H."/>
            <person name="Li N."/>
            <person name="Zhao C."/>
            <person name="Li S."/>
            <person name="Dong L."/>
            <person name="Huang Y."/>
            <person name="Li L."/>
            <person name="Xi Y."/>
            <person name="Qi Q."/>
            <person name="Li W."/>
            <person name="Zhang B."/>
            <person name="Hu W."/>
            <person name="Zhang Y."/>
            <person name="Tian X."/>
            <person name="Jiao Y."/>
            <person name="Liang X."/>
            <person name="Jin J."/>
            <person name="Gao L."/>
            <person name="Zheng W."/>
            <person name="Hao B."/>
            <person name="Liu S."/>
            <person name="Wang W."/>
            <person name="Yuan L."/>
            <person name="Cao M."/>
            <person name="McDermott J."/>
            <person name="Samudrala R."/>
            <person name="Wang J."/>
            <person name="Wong G.K."/>
            <person name="Yang H."/>
        </authorList>
    </citation>
    <scope>NUCLEOTIDE SEQUENCE [LARGE SCALE GENOMIC DNA]</scope>
    <source>
        <strain evidence="6">cv. 93-11</strain>
    </source>
</reference>
<dbReference type="GO" id="GO:0005634">
    <property type="term" value="C:nucleus"/>
    <property type="evidence" value="ECO:0007669"/>
    <property type="project" value="UniProtKB-SubCell"/>
</dbReference>
<organism evidence="5 6">
    <name type="scientific">Oryza sativa subsp. indica</name>
    <name type="common">Rice</name>
    <dbReference type="NCBI Taxonomy" id="39946"/>
    <lineage>
        <taxon>Eukaryota</taxon>
        <taxon>Viridiplantae</taxon>
        <taxon>Streptophyta</taxon>
        <taxon>Embryophyta</taxon>
        <taxon>Tracheophyta</taxon>
        <taxon>Spermatophyta</taxon>
        <taxon>Magnoliopsida</taxon>
        <taxon>Liliopsida</taxon>
        <taxon>Poales</taxon>
        <taxon>Poaceae</taxon>
        <taxon>BOP clade</taxon>
        <taxon>Oryzoideae</taxon>
        <taxon>Oryzeae</taxon>
        <taxon>Oryzinae</taxon>
        <taxon>Oryza</taxon>
        <taxon>Oryza sativa</taxon>
    </lineage>
</organism>
<evidence type="ECO:0000313" key="6">
    <source>
        <dbReference type="Proteomes" id="UP000007015"/>
    </source>
</evidence>
<dbReference type="Proteomes" id="UP000007015">
    <property type="component" value="Chromosome 7"/>
</dbReference>
<dbReference type="PANTHER" id="PTHR45654">
    <property type="entry name" value="HOMEOBOX-LEUCINE ZIPPER PROTEIN MERISTEM L1"/>
    <property type="match status" value="1"/>
</dbReference>
<keyword evidence="2" id="KW-0539">Nucleus</keyword>
<dbReference type="SUPFAM" id="SSF46689">
    <property type="entry name" value="Homeodomain-like"/>
    <property type="match status" value="1"/>
</dbReference>
<keyword evidence="6" id="KW-1185">Reference proteome</keyword>
<dbReference type="Pfam" id="PF00046">
    <property type="entry name" value="Homeodomain"/>
    <property type="match status" value="1"/>
</dbReference>
<dbReference type="GO" id="GO:0003677">
    <property type="term" value="F:DNA binding"/>
    <property type="evidence" value="ECO:0007669"/>
    <property type="project" value="UniProtKB-KW"/>
</dbReference>
<sequence length="183" mass="20734">MDNGSQQESSDLHVHHLPIASVIGVEDRTEEADDAAVDYHDDSSEGQDEVSNKRMKRHTDDQIKHLESVFERCTYLGGNQRVELAKKLGMEERQMHDERQEGMWLQEENDVLHAENKVLKEAMWANICFTCGSPVVPAIPTVQHRYLSFQNMRLADELQHATAVFNMVAQDADVGLATSVPFD</sequence>
<dbReference type="SMART" id="SM00389">
    <property type="entry name" value="HOX"/>
    <property type="match status" value="1"/>
</dbReference>
<evidence type="ECO:0000256" key="3">
    <source>
        <dbReference type="SAM" id="MobiDB-lite"/>
    </source>
</evidence>
<dbReference type="OMA" id="AMWANIC"/>